<evidence type="ECO:0000313" key="2">
    <source>
        <dbReference type="Proteomes" id="UP000190027"/>
    </source>
</evidence>
<dbReference type="AlphaFoldDB" id="A0A1T4X4J5"/>
<dbReference type="Proteomes" id="UP000190027">
    <property type="component" value="Unassembled WGS sequence"/>
</dbReference>
<dbReference type="STRING" id="1121449.SAMN02745704_01766"/>
<protein>
    <submittedName>
        <fullName evidence="1">Uncharacterized protein</fullName>
    </submittedName>
</protein>
<name>A0A1T4X4J5_9BACT</name>
<organism evidence="1 2">
    <name type="scientific">Paucidesulfovibrio gracilis DSM 16080</name>
    <dbReference type="NCBI Taxonomy" id="1121449"/>
    <lineage>
        <taxon>Bacteria</taxon>
        <taxon>Pseudomonadati</taxon>
        <taxon>Thermodesulfobacteriota</taxon>
        <taxon>Desulfovibrionia</taxon>
        <taxon>Desulfovibrionales</taxon>
        <taxon>Desulfovibrionaceae</taxon>
        <taxon>Paucidesulfovibrio</taxon>
    </lineage>
</organism>
<evidence type="ECO:0000313" key="1">
    <source>
        <dbReference type="EMBL" id="SKA84466.1"/>
    </source>
</evidence>
<accession>A0A1T4X4J5</accession>
<gene>
    <name evidence="1" type="ORF">SAMN02745704_01766</name>
</gene>
<sequence length="161" mass="18792">MTKDVLLRHAKQLQQPGPEAAAEFDSAKTGLAEEVSNIMDSHPRRSDCYPDALRELMRTNHVNHFEFMSSVFQLYDPQVLTETVGWVLQTYMARGVQLEYWRVMLRESLQLFERRLRRETYGEIEPFYRWMLDHLDDFAALPKDSDFWTLHSGTPGDAHGG</sequence>
<reference evidence="1 2" key="1">
    <citation type="submission" date="2017-02" db="EMBL/GenBank/DDBJ databases">
        <authorList>
            <person name="Peterson S.W."/>
        </authorList>
    </citation>
    <scope>NUCLEOTIDE SEQUENCE [LARGE SCALE GENOMIC DNA]</scope>
    <source>
        <strain evidence="1 2">DSM 16080</strain>
    </source>
</reference>
<dbReference type="EMBL" id="FUYC01000007">
    <property type="protein sequence ID" value="SKA84466.1"/>
    <property type="molecule type" value="Genomic_DNA"/>
</dbReference>
<keyword evidence="2" id="KW-1185">Reference proteome</keyword>
<proteinExistence type="predicted"/>